<dbReference type="PRINTS" id="PR00080">
    <property type="entry name" value="SDRFAMILY"/>
</dbReference>
<keyword evidence="2 3" id="KW-0560">Oxidoreductase</keyword>
<protein>
    <submittedName>
        <fullName evidence="3">SDR family NAD(P)-dependent oxidoreductase</fullName>
        <ecNumber evidence="3">1.1.1.-</ecNumber>
    </submittedName>
</protein>
<comment type="caution">
    <text evidence="3">The sequence shown here is derived from an EMBL/GenBank/DDBJ whole genome shotgun (WGS) entry which is preliminary data.</text>
</comment>
<evidence type="ECO:0000313" key="4">
    <source>
        <dbReference type="Proteomes" id="UP001595615"/>
    </source>
</evidence>
<name>A0ABV7X9A2_9SPHN</name>
<dbReference type="EC" id="1.1.1.-" evidence="3"/>
<dbReference type="PRINTS" id="PR00081">
    <property type="entry name" value="GDHRDH"/>
</dbReference>
<dbReference type="Pfam" id="PF13561">
    <property type="entry name" value="adh_short_C2"/>
    <property type="match status" value="1"/>
</dbReference>
<dbReference type="PROSITE" id="PS00061">
    <property type="entry name" value="ADH_SHORT"/>
    <property type="match status" value="1"/>
</dbReference>
<evidence type="ECO:0000313" key="3">
    <source>
        <dbReference type="EMBL" id="MFC3711224.1"/>
    </source>
</evidence>
<dbReference type="SUPFAM" id="SSF51735">
    <property type="entry name" value="NAD(P)-binding Rossmann-fold domains"/>
    <property type="match status" value="1"/>
</dbReference>
<dbReference type="InterPro" id="IPR020904">
    <property type="entry name" value="Sc_DH/Rdtase_CS"/>
</dbReference>
<sequence length="270" mass="28374">MRLQGKVALVTGTSANIGGGIAEVLAEHGASLVCVDAMERNAKACAAAIVATGGRAVAVTCDVTDEDQVKAAVSAATEAFGGLDILVNNAAIFNKKGVIDMPVAEWRRQVDIILTGAFLFTKFGAAAMIEGARRGAIINIVSTAGHQGEPGNVAYSTAKGGLLNFTRSTAMELVGRGIRVNSVTPTATDPLEAIARAERWGSEMSLPAGWEGRIENYRRGIPMQKLPTPRDYGQAVAFLASDDAAMITGEDLRVDAGAVARYWAWNPEKR</sequence>
<keyword evidence="4" id="KW-1185">Reference proteome</keyword>
<proteinExistence type="inferred from homology"/>
<dbReference type="EMBL" id="JBHRXV010000001">
    <property type="protein sequence ID" value="MFC3711224.1"/>
    <property type="molecule type" value="Genomic_DNA"/>
</dbReference>
<gene>
    <name evidence="3" type="ORF">ACFOMD_01485</name>
</gene>
<accession>A0ABV7X9A2</accession>
<dbReference type="GO" id="GO:0016491">
    <property type="term" value="F:oxidoreductase activity"/>
    <property type="evidence" value="ECO:0007669"/>
    <property type="project" value="UniProtKB-KW"/>
</dbReference>
<organism evidence="3 4">
    <name type="scientific">Sphingoaurantiacus capsulatus</name>
    <dbReference type="NCBI Taxonomy" id="1771310"/>
    <lineage>
        <taxon>Bacteria</taxon>
        <taxon>Pseudomonadati</taxon>
        <taxon>Pseudomonadota</taxon>
        <taxon>Alphaproteobacteria</taxon>
        <taxon>Sphingomonadales</taxon>
        <taxon>Sphingosinicellaceae</taxon>
        <taxon>Sphingoaurantiacus</taxon>
    </lineage>
</organism>
<dbReference type="Gene3D" id="3.40.50.720">
    <property type="entry name" value="NAD(P)-binding Rossmann-like Domain"/>
    <property type="match status" value="1"/>
</dbReference>
<dbReference type="InterPro" id="IPR036291">
    <property type="entry name" value="NAD(P)-bd_dom_sf"/>
</dbReference>
<dbReference type="InterPro" id="IPR002347">
    <property type="entry name" value="SDR_fam"/>
</dbReference>
<dbReference type="PANTHER" id="PTHR43669:SF8">
    <property type="entry name" value="SHORT-CHAIN TYPE DEHYDROGENASE_REDUCTASE-RELATED"/>
    <property type="match status" value="1"/>
</dbReference>
<dbReference type="RefSeq" id="WP_380855727.1">
    <property type="nucleotide sequence ID" value="NZ_JBHRXV010000001.1"/>
</dbReference>
<reference evidence="4" key="1">
    <citation type="journal article" date="2019" name="Int. J. Syst. Evol. Microbiol.">
        <title>The Global Catalogue of Microorganisms (GCM) 10K type strain sequencing project: providing services to taxonomists for standard genome sequencing and annotation.</title>
        <authorList>
            <consortium name="The Broad Institute Genomics Platform"/>
            <consortium name="The Broad Institute Genome Sequencing Center for Infectious Disease"/>
            <person name="Wu L."/>
            <person name="Ma J."/>
        </authorList>
    </citation>
    <scope>NUCLEOTIDE SEQUENCE [LARGE SCALE GENOMIC DNA]</scope>
    <source>
        <strain evidence="4">KCTC 42644</strain>
    </source>
</reference>
<evidence type="ECO:0000256" key="1">
    <source>
        <dbReference type="ARBA" id="ARBA00006484"/>
    </source>
</evidence>
<evidence type="ECO:0000256" key="2">
    <source>
        <dbReference type="ARBA" id="ARBA00023002"/>
    </source>
</evidence>
<dbReference type="CDD" id="cd05233">
    <property type="entry name" value="SDR_c"/>
    <property type="match status" value="1"/>
</dbReference>
<comment type="similarity">
    <text evidence="1">Belongs to the short-chain dehydrogenases/reductases (SDR) family.</text>
</comment>
<dbReference type="Proteomes" id="UP001595615">
    <property type="component" value="Unassembled WGS sequence"/>
</dbReference>
<dbReference type="PANTHER" id="PTHR43669">
    <property type="entry name" value="5-KETO-D-GLUCONATE 5-REDUCTASE"/>
    <property type="match status" value="1"/>
</dbReference>